<evidence type="ECO:0000256" key="1">
    <source>
        <dbReference type="SAM" id="Coils"/>
    </source>
</evidence>
<proteinExistence type="predicted"/>
<protein>
    <submittedName>
        <fullName evidence="2">Uncharacterized protein</fullName>
    </submittedName>
</protein>
<dbReference type="Proteomes" id="UP000075357">
    <property type="component" value="Unassembled WGS sequence"/>
</dbReference>
<keyword evidence="3" id="KW-1185">Reference proteome</keyword>
<keyword evidence="1" id="KW-0175">Coiled coil</keyword>
<organism evidence="2 3">
    <name type="scientific">Microbacterium laevaniformans</name>
    <dbReference type="NCBI Taxonomy" id="36807"/>
    <lineage>
        <taxon>Bacteria</taxon>
        <taxon>Bacillati</taxon>
        <taxon>Actinomycetota</taxon>
        <taxon>Actinomycetes</taxon>
        <taxon>Micrococcales</taxon>
        <taxon>Microbacteriaceae</taxon>
        <taxon>Microbacterium</taxon>
    </lineage>
</organism>
<gene>
    <name evidence="2" type="ORF">Mlaev_00337</name>
</gene>
<dbReference type="PATRIC" id="fig|36807.3.peg.353"/>
<accession>A0A150HHV0</accession>
<reference evidence="2 3" key="1">
    <citation type="submission" date="2016-01" db="EMBL/GenBank/DDBJ databases">
        <title>Draft genome sequences of Microbacterium laevaniformans LCDC 91-0039 and the type strain of Microbacterium hominis LCDC 84-209.</title>
        <authorList>
            <person name="Bernier A.-M."/>
            <person name="Bernard K."/>
        </authorList>
    </citation>
    <scope>NUCLEOTIDE SEQUENCE [LARGE SCALE GENOMIC DNA]</scope>
    <source>
        <strain evidence="2 3">LCDC 91-0039</strain>
    </source>
</reference>
<feature type="coiled-coil region" evidence="1">
    <location>
        <begin position="45"/>
        <end position="90"/>
    </location>
</feature>
<comment type="caution">
    <text evidence="2">The sequence shown here is derived from an EMBL/GenBank/DDBJ whole genome shotgun (WGS) entry which is preliminary data.</text>
</comment>
<evidence type="ECO:0000313" key="3">
    <source>
        <dbReference type="Proteomes" id="UP000075357"/>
    </source>
</evidence>
<evidence type="ECO:0000313" key="2">
    <source>
        <dbReference type="EMBL" id="KXZ61641.1"/>
    </source>
</evidence>
<name>A0A150HHV0_9MICO</name>
<dbReference type="EMBL" id="LRAD01000015">
    <property type="protein sequence ID" value="KXZ61641.1"/>
    <property type="molecule type" value="Genomic_DNA"/>
</dbReference>
<sequence length="405" mass="42516">MSRSPIEIAIASETKAFKQGIETGVVKPLEDAIKSLRELGDAEGADRLERSLRDAQKATEQLEDKTRDAAQAIEREYKNAYREARRAADDGTGRMKAGAEEVTQELGQNIGEAVSSVRGDLSDLGQVGQDTLGGLAATLAGAGPAGLVGAAALAAAAVGAGGLTAALEDAAAKQERLKEQAAEWAQAYMEAGSSILNTSQIIAKGEQIFGDPEKLAEAQENMHAWGVELDVAVAAMAGSQSAIDDVSASIDRQAAALEANARGADNYAQNIEQATTGQSSANDEFLKGKAAFDELTGAMDIGQQTAGYYSRMLRDLAANTDGAKSIVDEFGDSITSLPDGTTIYIDAETGRATTKVDDIKQKIYSIPDKTAVVRVEVDSSAWDRWKPSLKVGAVATARTGNQVWE</sequence>
<dbReference type="AlphaFoldDB" id="A0A150HHV0"/>
<dbReference type="RefSeq" id="WP_061681366.1">
    <property type="nucleotide sequence ID" value="NZ_BAABEE010000001.1"/>
</dbReference>